<proteinExistence type="predicted"/>
<reference evidence="4" key="2">
    <citation type="submission" date="2025-08" db="UniProtKB">
        <authorList>
            <consortium name="RefSeq"/>
        </authorList>
    </citation>
    <scope>IDENTIFICATION</scope>
</reference>
<evidence type="ECO:0000256" key="1">
    <source>
        <dbReference type="SAM" id="MobiDB-lite"/>
    </source>
</evidence>
<evidence type="ECO:0000313" key="3">
    <source>
        <dbReference type="Proteomes" id="UP000818029"/>
    </source>
</evidence>
<accession>A0A1U8LFX6</accession>
<sequence>MSSTEKGGRAVGVPGGAVSTDQTITKNTTTNNPQETIIPMPGTELTLSNGELENFRSLDEAFDGNQLDPKAKPLIRRVPSTLGRHEDFRKYFKPKVISIGPLHHADPSLHESKKLKCKLTTLFVKNIGVDRGTLYNNIKTEIDDLKKCYDPKELDNYTNDNENLAWMFFVDGCTILQAVYMRYGNDDVDGQDYEYVSNELSIKNELLTFEYSDLFLFENQLPFRVLELLTRSNDDKKFMEATAGFTNNTVKKPESHQQDSSRKNGEKFMMAIKRFIDDTVITPAYVKELQSHQQDSEWWQQQKGERIHLLNLLRVRLIFEKEKKEKPWRHFRFCTRFFMCTLNRSSQTRTKPHHSHTFRNVKELKKAGIWLKASKTSCLSDISFNHIFFIGKLRLPPITFDDSTMNLIAYEMCPDFYNNNFAVTSYMGFLDSLIDEAEDVKELRDAGILYNRLGSDKEVAKLIKKMNMDLVPSLMIYRHVKLQIHDHHNNMWIRYPAQVYRTFFRTRWTFFAFVGAIAALFIGALQAYYTIHQPK</sequence>
<feature type="transmembrane region" description="Helical" evidence="2">
    <location>
        <begin position="508"/>
        <end position="531"/>
    </location>
</feature>
<keyword evidence="2" id="KW-0812">Transmembrane</keyword>
<dbReference type="AlphaFoldDB" id="A0A1U8LFX6"/>
<dbReference type="PANTHER" id="PTHR31549:SF260">
    <property type="match status" value="1"/>
</dbReference>
<dbReference type="Proteomes" id="UP000818029">
    <property type="component" value="Chromosome D11"/>
</dbReference>
<dbReference type="Pfam" id="PF03140">
    <property type="entry name" value="DUF247"/>
    <property type="match status" value="1"/>
</dbReference>
<keyword evidence="2" id="KW-0472">Membrane</keyword>
<dbReference type="RefSeq" id="XP_016712069.2">
    <property type="nucleotide sequence ID" value="XM_016856580.2"/>
</dbReference>
<feature type="region of interest" description="Disordered" evidence="1">
    <location>
        <begin position="1"/>
        <end position="36"/>
    </location>
</feature>
<dbReference type="GeneID" id="107925850"/>
<dbReference type="PANTHER" id="PTHR31549">
    <property type="entry name" value="PROTEIN, PUTATIVE (DUF247)-RELATED-RELATED"/>
    <property type="match status" value="1"/>
</dbReference>
<dbReference type="STRING" id="3635.A0A1U8LFX6"/>
<dbReference type="KEGG" id="ghi:107925850"/>
<organism evidence="3 4">
    <name type="scientific">Gossypium hirsutum</name>
    <name type="common">Upland cotton</name>
    <name type="synonym">Gossypium mexicanum</name>
    <dbReference type="NCBI Taxonomy" id="3635"/>
    <lineage>
        <taxon>Eukaryota</taxon>
        <taxon>Viridiplantae</taxon>
        <taxon>Streptophyta</taxon>
        <taxon>Embryophyta</taxon>
        <taxon>Tracheophyta</taxon>
        <taxon>Spermatophyta</taxon>
        <taxon>Magnoliopsida</taxon>
        <taxon>eudicotyledons</taxon>
        <taxon>Gunneridae</taxon>
        <taxon>Pentapetalae</taxon>
        <taxon>rosids</taxon>
        <taxon>malvids</taxon>
        <taxon>Malvales</taxon>
        <taxon>Malvaceae</taxon>
        <taxon>Malvoideae</taxon>
        <taxon>Gossypium</taxon>
    </lineage>
</organism>
<evidence type="ECO:0000313" key="4">
    <source>
        <dbReference type="RefSeq" id="XP_016712069.2"/>
    </source>
</evidence>
<keyword evidence="2" id="KW-1133">Transmembrane helix</keyword>
<feature type="compositionally biased region" description="Low complexity" evidence="1">
    <location>
        <begin position="16"/>
        <end position="32"/>
    </location>
</feature>
<reference evidence="3" key="1">
    <citation type="journal article" date="2020" name="Nat. Genet.">
        <title>Genomic diversifications of five Gossypium allopolyploid species and their impact on cotton improvement.</title>
        <authorList>
            <person name="Chen Z.J."/>
            <person name="Sreedasyam A."/>
            <person name="Ando A."/>
            <person name="Song Q."/>
            <person name="De Santiago L.M."/>
            <person name="Hulse-Kemp A.M."/>
            <person name="Ding M."/>
            <person name="Ye W."/>
            <person name="Kirkbride R.C."/>
            <person name="Jenkins J."/>
            <person name="Plott C."/>
            <person name="Lovell J."/>
            <person name="Lin Y.M."/>
            <person name="Vaughn R."/>
            <person name="Liu B."/>
            <person name="Simpson S."/>
            <person name="Scheffler B.E."/>
            <person name="Wen L."/>
            <person name="Saski C.A."/>
            <person name="Grover C.E."/>
            <person name="Hu G."/>
            <person name="Conover J.L."/>
            <person name="Carlson J.W."/>
            <person name="Shu S."/>
            <person name="Boston L.B."/>
            <person name="Williams M."/>
            <person name="Peterson D.G."/>
            <person name="McGee K."/>
            <person name="Jones D.C."/>
            <person name="Wendel J.F."/>
            <person name="Stelly D.M."/>
            <person name="Grimwood J."/>
            <person name="Schmutz J."/>
        </authorList>
    </citation>
    <scope>NUCLEOTIDE SEQUENCE [LARGE SCALE GENOMIC DNA]</scope>
    <source>
        <strain evidence="3">cv. TM-1</strain>
    </source>
</reference>
<protein>
    <submittedName>
        <fullName evidence="4">UPF0481 protein At3g47200</fullName>
    </submittedName>
</protein>
<name>A0A1U8LFX6_GOSHI</name>
<dbReference type="PaxDb" id="3635-A0A1U8LFX6"/>
<keyword evidence="3" id="KW-1185">Reference proteome</keyword>
<gene>
    <name evidence="4" type="primary">LOC107925850</name>
</gene>
<evidence type="ECO:0000256" key="2">
    <source>
        <dbReference type="SAM" id="Phobius"/>
    </source>
</evidence>
<dbReference type="InterPro" id="IPR004158">
    <property type="entry name" value="DUF247_pln"/>
</dbReference>